<name>A0A1L0DUR8_9ASCO</name>
<accession>A0A1L0DUR8</accession>
<comment type="subcellular location">
    <subcellularLocation>
        <location evidence="1">Nucleus</location>
    </subcellularLocation>
</comment>
<comment type="similarity">
    <text evidence="2">Belongs to the SNU66/SART1 family.</text>
</comment>
<dbReference type="EMBL" id="LT635760">
    <property type="protein sequence ID" value="SGZ56086.1"/>
    <property type="molecule type" value="Genomic_DNA"/>
</dbReference>
<evidence type="ECO:0000256" key="1">
    <source>
        <dbReference type="ARBA" id="ARBA00004123"/>
    </source>
</evidence>
<evidence type="ECO:0000256" key="6">
    <source>
        <dbReference type="SAM" id="MobiDB-lite"/>
    </source>
</evidence>
<dbReference type="PANTHER" id="PTHR14152">
    <property type="entry name" value="SQUAMOUS CELL CARCINOMA ANTIGEN RECOGNISED BY CYTOTOXIC T LYMPHOCYTES"/>
    <property type="match status" value="1"/>
</dbReference>
<evidence type="ECO:0000313" key="7">
    <source>
        <dbReference type="EMBL" id="SGZ56086.1"/>
    </source>
</evidence>
<evidence type="ECO:0000256" key="5">
    <source>
        <dbReference type="ARBA" id="ARBA00023242"/>
    </source>
</evidence>
<dbReference type="InterPro" id="IPR045347">
    <property type="entry name" value="HIND"/>
</dbReference>
<protein>
    <submittedName>
        <fullName evidence="7">CIC11C00000002745</fullName>
    </submittedName>
</protein>
<dbReference type="GO" id="GO:0045292">
    <property type="term" value="P:mRNA cis splicing, via spliceosome"/>
    <property type="evidence" value="ECO:0007669"/>
    <property type="project" value="TreeGrafter"/>
</dbReference>
<evidence type="ECO:0000256" key="2">
    <source>
        <dbReference type="ARBA" id="ARBA00006076"/>
    </source>
</evidence>
<feature type="region of interest" description="Disordered" evidence="6">
    <location>
        <begin position="370"/>
        <end position="484"/>
    </location>
</feature>
<dbReference type="Pfam" id="PF19252">
    <property type="entry name" value="HIND"/>
    <property type="match status" value="1"/>
</dbReference>
<evidence type="ECO:0000256" key="4">
    <source>
        <dbReference type="ARBA" id="ARBA00023187"/>
    </source>
</evidence>
<evidence type="ECO:0000256" key="3">
    <source>
        <dbReference type="ARBA" id="ARBA00022664"/>
    </source>
</evidence>
<organism evidence="7 8">
    <name type="scientific">Sungouiella intermedia</name>
    <dbReference type="NCBI Taxonomy" id="45354"/>
    <lineage>
        <taxon>Eukaryota</taxon>
        <taxon>Fungi</taxon>
        <taxon>Dikarya</taxon>
        <taxon>Ascomycota</taxon>
        <taxon>Saccharomycotina</taxon>
        <taxon>Pichiomycetes</taxon>
        <taxon>Metschnikowiaceae</taxon>
        <taxon>Sungouiella</taxon>
    </lineage>
</organism>
<feature type="region of interest" description="Disordered" evidence="6">
    <location>
        <begin position="104"/>
        <end position="128"/>
    </location>
</feature>
<feature type="compositionally biased region" description="Basic and acidic residues" evidence="6">
    <location>
        <begin position="470"/>
        <end position="484"/>
    </location>
</feature>
<keyword evidence="8" id="KW-1185">Reference proteome</keyword>
<dbReference type="Pfam" id="PF03343">
    <property type="entry name" value="SART-1"/>
    <property type="match status" value="1"/>
</dbReference>
<feature type="compositionally biased region" description="Basic residues" evidence="6">
    <location>
        <begin position="266"/>
        <end position="287"/>
    </location>
</feature>
<dbReference type="GO" id="GO:0000481">
    <property type="term" value="P:maturation of 5S rRNA"/>
    <property type="evidence" value="ECO:0007669"/>
    <property type="project" value="TreeGrafter"/>
</dbReference>
<dbReference type="GO" id="GO:0046540">
    <property type="term" value="C:U4/U6 x U5 tri-snRNP complex"/>
    <property type="evidence" value="ECO:0007669"/>
    <property type="project" value="InterPro"/>
</dbReference>
<feature type="region of interest" description="Disordered" evidence="6">
    <location>
        <begin position="23"/>
        <end position="79"/>
    </location>
</feature>
<feature type="compositionally biased region" description="Basic and acidic residues" evidence="6">
    <location>
        <begin position="104"/>
        <end position="127"/>
    </location>
</feature>
<proteinExistence type="inferred from homology"/>
<sequence>MAQEIELSISETNKLRAQLGLPLIPEPDGIGGSQKAEDYSFSNDSANLLRKSLGLRPKESPDNDMLETKEKSRKQVDDKKSLKEEKLFYKDIESTESWLENIGKKRQVERTETKTSQPEKLEQKAEDVNPEFTLAHANMILELGDGDILTLEDGSVVDEVEEDILVNENMKKLAKEKKDNLERKKMGQLECGLRESFHEEDNQQNPEFKLPFVQGKIAMSGVPREGKAASSSGLNDDWDPKVRNPEELYEDDLEILNIRDQDQRDRRKRPAVMKKLKKVKKPAKKRRRADDLVEVSEPMFTAALDVEEDNDDELELVLATSRKNKQKQRKMLTAEEIANEIKLHLRADAVAEIGEGFVYDDTKEFLDSLMQKKEEATEDTKQQRRDEEIDKLDSNKDSERPGESISNDSQKEESKEKSEEKLEADGESETKENSEEPEELSDPANVDSTVPKFNTLLDTLRYLRQNNPTEENKSDRTNRQAQREAELVRIKISIEERIVREELLKDHSYIGAPNEEKEQIVDRVLNDRLVAKGVIPEMARGKYSRYTAQKDPLSSYNPQVKLRYTDSSGQQLDTKQAWKELLHKYHGLEPKHKKQKSKPQKTNEKVIG</sequence>
<dbReference type="STRING" id="45354.A0A1L0DUR8"/>
<keyword evidence="3" id="KW-0507">mRNA processing</keyword>
<feature type="compositionally biased region" description="Basic and acidic residues" evidence="6">
    <location>
        <begin position="370"/>
        <end position="402"/>
    </location>
</feature>
<dbReference type="OrthoDB" id="5583at2759"/>
<evidence type="ECO:0000313" key="8">
    <source>
        <dbReference type="Proteomes" id="UP000182334"/>
    </source>
</evidence>
<feature type="region of interest" description="Disordered" evidence="6">
    <location>
        <begin position="260"/>
        <end position="291"/>
    </location>
</feature>
<feature type="compositionally biased region" description="Basic and acidic residues" evidence="6">
    <location>
        <begin position="409"/>
        <end position="434"/>
    </location>
</feature>
<reference evidence="7 8" key="1">
    <citation type="submission" date="2016-10" db="EMBL/GenBank/DDBJ databases">
        <authorList>
            <person name="de Groot N.N."/>
        </authorList>
    </citation>
    <scope>NUCLEOTIDE SEQUENCE [LARGE SCALE GENOMIC DNA]</scope>
    <source>
        <strain evidence="7 8">CBS 141442</strain>
    </source>
</reference>
<keyword evidence="4" id="KW-0508">mRNA splicing</keyword>
<feature type="compositionally biased region" description="Basic and acidic residues" evidence="6">
    <location>
        <begin position="56"/>
        <end position="79"/>
    </location>
</feature>
<feature type="region of interest" description="Disordered" evidence="6">
    <location>
        <begin position="221"/>
        <end position="243"/>
    </location>
</feature>
<gene>
    <name evidence="7" type="ORF">SAMEA4029010_CIC11G00000002745</name>
</gene>
<dbReference type="AlphaFoldDB" id="A0A1L0DUR8"/>
<keyword evidence="5" id="KW-0539">Nucleus</keyword>
<dbReference type="PANTHER" id="PTHR14152:SF5">
    <property type="entry name" value="U4_U6.U5 TRI-SNRNP-ASSOCIATED PROTEIN 1"/>
    <property type="match status" value="1"/>
</dbReference>
<feature type="region of interest" description="Disordered" evidence="6">
    <location>
        <begin position="583"/>
        <end position="608"/>
    </location>
</feature>
<dbReference type="Proteomes" id="UP000182334">
    <property type="component" value="Chromosome V"/>
</dbReference>
<dbReference type="InterPro" id="IPR005011">
    <property type="entry name" value="SNU66/SART1"/>
</dbReference>